<sequence length="196" mass="21127">MKRGVEQAFGPGSSAGENNIAPPVRNATSSVDHGLPEGFDYYDAASGWASNSDGSWQYHAESHIYHETATGQYYEYNYYTQEYCALASTVERADGEADAPPLETGTTVVSQVAVGTMQGRRPKQEDRFSAVVHMGRTYTHLRRQGPISFFGSKGAGGLQDLRIAGASRDLRCREPSGSKGAGGLRDLRVPGASRTD</sequence>
<dbReference type="Proteomes" id="UP001190700">
    <property type="component" value="Unassembled WGS sequence"/>
</dbReference>
<evidence type="ECO:0000313" key="3">
    <source>
        <dbReference type="Proteomes" id="UP001190700"/>
    </source>
</evidence>
<comment type="caution">
    <text evidence="2">The sequence shown here is derived from an EMBL/GenBank/DDBJ whole genome shotgun (WGS) entry which is preliminary data.</text>
</comment>
<dbReference type="AlphaFoldDB" id="A0AAE0FM76"/>
<name>A0AAE0FM76_9CHLO</name>
<organism evidence="2 3">
    <name type="scientific">Cymbomonas tetramitiformis</name>
    <dbReference type="NCBI Taxonomy" id="36881"/>
    <lineage>
        <taxon>Eukaryota</taxon>
        <taxon>Viridiplantae</taxon>
        <taxon>Chlorophyta</taxon>
        <taxon>Pyramimonadophyceae</taxon>
        <taxon>Pyramimonadales</taxon>
        <taxon>Pyramimonadaceae</taxon>
        <taxon>Cymbomonas</taxon>
    </lineage>
</organism>
<evidence type="ECO:0008006" key="4">
    <source>
        <dbReference type="Google" id="ProtNLM"/>
    </source>
</evidence>
<protein>
    <recommendedName>
        <fullName evidence="4">OCRE domain-containing protein</fullName>
    </recommendedName>
</protein>
<dbReference type="EMBL" id="LGRX02016286">
    <property type="protein sequence ID" value="KAK3262334.1"/>
    <property type="molecule type" value="Genomic_DNA"/>
</dbReference>
<feature type="region of interest" description="Disordered" evidence="1">
    <location>
        <begin position="1"/>
        <end position="32"/>
    </location>
</feature>
<proteinExistence type="predicted"/>
<feature type="region of interest" description="Disordered" evidence="1">
    <location>
        <begin position="171"/>
        <end position="196"/>
    </location>
</feature>
<accession>A0AAE0FM76</accession>
<evidence type="ECO:0000313" key="2">
    <source>
        <dbReference type="EMBL" id="KAK3262334.1"/>
    </source>
</evidence>
<evidence type="ECO:0000256" key="1">
    <source>
        <dbReference type="SAM" id="MobiDB-lite"/>
    </source>
</evidence>
<keyword evidence="3" id="KW-1185">Reference proteome</keyword>
<reference evidence="2 3" key="1">
    <citation type="journal article" date="2015" name="Genome Biol. Evol.">
        <title>Comparative Genomics of a Bacterivorous Green Alga Reveals Evolutionary Causalities and Consequences of Phago-Mixotrophic Mode of Nutrition.</title>
        <authorList>
            <person name="Burns J.A."/>
            <person name="Paasch A."/>
            <person name="Narechania A."/>
            <person name="Kim E."/>
        </authorList>
    </citation>
    <scope>NUCLEOTIDE SEQUENCE [LARGE SCALE GENOMIC DNA]</scope>
    <source>
        <strain evidence="2 3">PLY_AMNH</strain>
    </source>
</reference>
<gene>
    <name evidence="2" type="ORF">CYMTET_28802</name>
</gene>